<protein>
    <submittedName>
        <fullName evidence="1">Uncharacterized protein</fullName>
    </submittedName>
</protein>
<gene>
    <name evidence="1" type="primary">Acey_s0584.g313</name>
    <name evidence="1" type="ORF">Y032_0584g313</name>
</gene>
<dbReference type="Proteomes" id="UP000024635">
    <property type="component" value="Unassembled WGS sequence"/>
</dbReference>
<comment type="caution">
    <text evidence="1">The sequence shown here is derived from an EMBL/GenBank/DDBJ whole genome shotgun (WGS) entry which is preliminary data.</text>
</comment>
<accession>A0A016WNB4</accession>
<dbReference type="AlphaFoldDB" id="A0A016WNB4"/>
<keyword evidence="2" id="KW-1185">Reference proteome</keyword>
<evidence type="ECO:0000313" key="1">
    <source>
        <dbReference type="EMBL" id="EYC41061.1"/>
    </source>
</evidence>
<dbReference type="EMBL" id="JARK01000184">
    <property type="protein sequence ID" value="EYC41061.1"/>
    <property type="molecule type" value="Genomic_DNA"/>
</dbReference>
<organism evidence="1 2">
    <name type="scientific">Ancylostoma ceylanicum</name>
    <dbReference type="NCBI Taxonomy" id="53326"/>
    <lineage>
        <taxon>Eukaryota</taxon>
        <taxon>Metazoa</taxon>
        <taxon>Ecdysozoa</taxon>
        <taxon>Nematoda</taxon>
        <taxon>Chromadorea</taxon>
        <taxon>Rhabditida</taxon>
        <taxon>Rhabditina</taxon>
        <taxon>Rhabditomorpha</taxon>
        <taxon>Strongyloidea</taxon>
        <taxon>Ancylostomatidae</taxon>
        <taxon>Ancylostomatinae</taxon>
        <taxon>Ancylostoma</taxon>
    </lineage>
</organism>
<reference evidence="2" key="1">
    <citation type="journal article" date="2015" name="Nat. Genet.">
        <title>The genome and transcriptome of the zoonotic hookworm Ancylostoma ceylanicum identify infection-specific gene families.</title>
        <authorList>
            <person name="Schwarz E.M."/>
            <person name="Hu Y."/>
            <person name="Antoshechkin I."/>
            <person name="Miller M.M."/>
            <person name="Sternberg P.W."/>
            <person name="Aroian R.V."/>
        </authorList>
    </citation>
    <scope>NUCLEOTIDE SEQUENCE</scope>
    <source>
        <strain evidence="2">HY135</strain>
    </source>
</reference>
<sequence length="112" mass="12114">MRSSAESMTTVALSVELFLLWVYQFSILLSSCIFRSFQCCCGFSICSCAGVGSASPRAVNGIIICDTFAESCAYTPALIVATIFPPQNQRISSFFNGALRQRCAGNVDSKQM</sequence>
<name>A0A016WNB4_9BILA</name>
<proteinExistence type="predicted"/>
<dbReference type="PROSITE" id="PS51257">
    <property type="entry name" value="PROKAR_LIPOPROTEIN"/>
    <property type="match status" value="1"/>
</dbReference>
<evidence type="ECO:0000313" key="2">
    <source>
        <dbReference type="Proteomes" id="UP000024635"/>
    </source>
</evidence>